<protein>
    <submittedName>
        <fullName evidence="1">Uncharacterized protein</fullName>
    </submittedName>
</protein>
<sequence length="79" mass="8747">MELQVAVDHEGEVRVDLARREREASEAGDALTRASVALQISQCDARTQALALMTLHYCTALQHCTADFEVSDSLQEDKK</sequence>
<evidence type="ECO:0000313" key="1">
    <source>
        <dbReference type="EMBL" id="KAK7073149.1"/>
    </source>
</evidence>
<proteinExistence type="predicted"/>
<organism evidence="1 2">
    <name type="scientific">Halocaridina rubra</name>
    <name type="common">Hawaiian red shrimp</name>
    <dbReference type="NCBI Taxonomy" id="373956"/>
    <lineage>
        <taxon>Eukaryota</taxon>
        <taxon>Metazoa</taxon>
        <taxon>Ecdysozoa</taxon>
        <taxon>Arthropoda</taxon>
        <taxon>Crustacea</taxon>
        <taxon>Multicrustacea</taxon>
        <taxon>Malacostraca</taxon>
        <taxon>Eumalacostraca</taxon>
        <taxon>Eucarida</taxon>
        <taxon>Decapoda</taxon>
        <taxon>Pleocyemata</taxon>
        <taxon>Caridea</taxon>
        <taxon>Atyoidea</taxon>
        <taxon>Atyidae</taxon>
        <taxon>Halocaridina</taxon>
    </lineage>
</organism>
<keyword evidence="2" id="KW-1185">Reference proteome</keyword>
<dbReference type="Proteomes" id="UP001381693">
    <property type="component" value="Unassembled WGS sequence"/>
</dbReference>
<dbReference type="EMBL" id="JAXCGZ010013247">
    <property type="protein sequence ID" value="KAK7073149.1"/>
    <property type="molecule type" value="Genomic_DNA"/>
</dbReference>
<comment type="caution">
    <text evidence="1">The sequence shown here is derived from an EMBL/GenBank/DDBJ whole genome shotgun (WGS) entry which is preliminary data.</text>
</comment>
<gene>
    <name evidence="1" type="ORF">SK128_011366</name>
</gene>
<reference evidence="1 2" key="1">
    <citation type="submission" date="2023-11" db="EMBL/GenBank/DDBJ databases">
        <title>Halocaridina rubra genome assembly.</title>
        <authorList>
            <person name="Smith C."/>
        </authorList>
    </citation>
    <scope>NUCLEOTIDE SEQUENCE [LARGE SCALE GENOMIC DNA]</scope>
    <source>
        <strain evidence="1">EP-1</strain>
        <tissue evidence="1">Whole</tissue>
    </source>
</reference>
<name>A0AAN9A3S7_HALRR</name>
<accession>A0AAN9A3S7</accession>
<evidence type="ECO:0000313" key="2">
    <source>
        <dbReference type="Proteomes" id="UP001381693"/>
    </source>
</evidence>
<dbReference type="AlphaFoldDB" id="A0AAN9A3S7"/>